<accession>A0ABP0T565</accession>
<dbReference type="EMBL" id="OZ018776">
    <property type="protein sequence ID" value="CAK9120990.1"/>
    <property type="molecule type" value="Genomic_DNA"/>
</dbReference>
<organism evidence="1 2">
    <name type="scientific">Rickettsia helvetica</name>
    <dbReference type="NCBI Taxonomy" id="35789"/>
    <lineage>
        <taxon>Bacteria</taxon>
        <taxon>Pseudomonadati</taxon>
        <taxon>Pseudomonadota</taxon>
        <taxon>Alphaproteobacteria</taxon>
        <taxon>Rickettsiales</taxon>
        <taxon>Rickettsiaceae</taxon>
        <taxon>Rickettsieae</taxon>
        <taxon>Rickettsia</taxon>
        <taxon>spotted fever group</taxon>
    </lineage>
</organism>
<keyword evidence="2" id="KW-1185">Reference proteome</keyword>
<reference evidence="1 2" key="1">
    <citation type="submission" date="2024-02" db="EMBL/GenBank/DDBJ databases">
        <authorList>
            <person name="Nijsse B."/>
            <person name="Sprong H."/>
        </authorList>
    </citation>
    <scope>NUCLEOTIDE SEQUENCE [LARGE SCALE GENOMIC DNA]</scope>
    <source>
        <strain evidence="1">OB144</strain>
    </source>
</reference>
<dbReference type="Proteomes" id="UP001642485">
    <property type="component" value="Chromosome"/>
</dbReference>
<name>A0ABP0T565_RICHE</name>
<proteinExistence type="predicted"/>
<sequence>MKQKILITEGDGEKSVSERLQFCAKLNLLNENADSTHDDIDPRILKIAAKALSHKSELNLKLHDLSHEGL</sequence>
<protein>
    <submittedName>
        <fullName evidence="1">Uncharacterized protein</fullName>
    </submittedName>
</protein>
<evidence type="ECO:0000313" key="2">
    <source>
        <dbReference type="Proteomes" id="UP001642485"/>
    </source>
</evidence>
<evidence type="ECO:0000313" key="1">
    <source>
        <dbReference type="EMBL" id="CAK9120990.1"/>
    </source>
</evidence>
<dbReference type="RefSeq" id="WP_010423650.1">
    <property type="nucleotide sequence ID" value="NZ_OY974080.1"/>
</dbReference>
<gene>
    <name evidence="1" type="ORF">OB144RH_04290</name>
</gene>